<protein>
    <submittedName>
        <fullName evidence="2">Uncharacterized protein</fullName>
    </submittedName>
</protein>
<feature type="compositionally biased region" description="Polar residues" evidence="1">
    <location>
        <begin position="23"/>
        <end position="37"/>
    </location>
</feature>
<name>A0A0F7SKI4_PHARH</name>
<feature type="compositionally biased region" description="Basic and acidic residues" evidence="1">
    <location>
        <begin position="1"/>
        <end position="21"/>
    </location>
</feature>
<reference evidence="2" key="1">
    <citation type="submission" date="2014-08" db="EMBL/GenBank/DDBJ databases">
        <authorList>
            <person name="Sharma Rahul"/>
            <person name="Thines Marco"/>
        </authorList>
    </citation>
    <scope>NUCLEOTIDE SEQUENCE</scope>
</reference>
<feature type="region of interest" description="Disordered" evidence="1">
    <location>
        <begin position="1"/>
        <end position="61"/>
    </location>
</feature>
<organism evidence="2">
    <name type="scientific">Phaffia rhodozyma</name>
    <name type="common">Yeast</name>
    <name type="synonym">Xanthophyllomyces dendrorhous</name>
    <dbReference type="NCBI Taxonomy" id="264483"/>
    <lineage>
        <taxon>Eukaryota</taxon>
        <taxon>Fungi</taxon>
        <taxon>Dikarya</taxon>
        <taxon>Basidiomycota</taxon>
        <taxon>Agaricomycotina</taxon>
        <taxon>Tremellomycetes</taxon>
        <taxon>Cystofilobasidiales</taxon>
        <taxon>Mrakiaceae</taxon>
        <taxon>Phaffia</taxon>
    </lineage>
</organism>
<dbReference type="AlphaFoldDB" id="A0A0F7SKI4"/>
<dbReference type="EMBL" id="LN483249">
    <property type="protein sequence ID" value="CDZ97924.1"/>
    <property type="molecule type" value="Genomic_DNA"/>
</dbReference>
<proteinExistence type="predicted"/>
<evidence type="ECO:0000313" key="2">
    <source>
        <dbReference type="EMBL" id="CDZ97924.1"/>
    </source>
</evidence>
<accession>A0A0F7SKI4</accession>
<sequence>MVKDDSQRDQERQTAQDEHVNYWRNNSEEGSSWQSANDRFDAGFNKGWEDAGNGQNDEESANQAYISQYGDHPRQWQFVHGYRSGQTSRQ</sequence>
<evidence type="ECO:0000256" key="1">
    <source>
        <dbReference type="SAM" id="MobiDB-lite"/>
    </source>
</evidence>